<reference evidence="2" key="1">
    <citation type="submission" date="2015-04" db="UniProtKB">
        <authorList>
            <consortium name="EnsemblPlants"/>
        </authorList>
    </citation>
    <scope>IDENTIFICATION</scope>
</reference>
<dbReference type="AlphaFoldDB" id="A0A0E0B0U2"/>
<accession>A0A0E0B0U2</accession>
<evidence type="ECO:0000313" key="3">
    <source>
        <dbReference type="Proteomes" id="UP000026961"/>
    </source>
</evidence>
<organism evidence="2">
    <name type="scientific">Oryza glumipatula</name>
    <dbReference type="NCBI Taxonomy" id="40148"/>
    <lineage>
        <taxon>Eukaryota</taxon>
        <taxon>Viridiplantae</taxon>
        <taxon>Streptophyta</taxon>
        <taxon>Embryophyta</taxon>
        <taxon>Tracheophyta</taxon>
        <taxon>Spermatophyta</taxon>
        <taxon>Magnoliopsida</taxon>
        <taxon>Liliopsida</taxon>
        <taxon>Poales</taxon>
        <taxon>Poaceae</taxon>
        <taxon>BOP clade</taxon>
        <taxon>Oryzoideae</taxon>
        <taxon>Oryzeae</taxon>
        <taxon>Oryzinae</taxon>
        <taxon>Oryza</taxon>
    </lineage>
</organism>
<dbReference type="Proteomes" id="UP000026961">
    <property type="component" value="Chromosome 9"/>
</dbReference>
<feature type="region of interest" description="Disordered" evidence="1">
    <location>
        <begin position="35"/>
        <end position="55"/>
    </location>
</feature>
<evidence type="ECO:0000313" key="2">
    <source>
        <dbReference type="EnsemblPlants" id="OGLUM09G04610.1"/>
    </source>
</evidence>
<keyword evidence="3" id="KW-1185">Reference proteome</keyword>
<name>A0A0E0B0U2_9ORYZ</name>
<dbReference type="EnsemblPlants" id="OGLUM09G04610.1">
    <property type="protein sequence ID" value="OGLUM09G04610.1"/>
    <property type="gene ID" value="OGLUM09G04610"/>
</dbReference>
<dbReference type="Gramene" id="OGLUM09G04610.1">
    <property type="protein sequence ID" value="OGLUM09G04610.1"/>
    <property type="gene ID" value="OGLUM09G04610"/>
</dbReference>
<protein>
    <submittedName>
        <fullName evidence="2">Uncharacterized protein</fullName>
    </submittedName>
</protein>
<proteinExistence type="predicted"/>
<evidence type="ECO:0000256" key="1">
    <source>
        <dbReference type="SAM" id="MobiDB-lite"/>
    </source>
</evidence>
<sequence>MVESAASLLLRYAGRSLQRPIPRALEELRLSPRGLKDSPRRLYSSDGVGTKSQPDKTLQLERAHQDLAEKNNKALEDRMIYHMGNLNRGLDKLEGRIDRLSAVLKEREVQYKKYDQWTLRVVAGLTGIYGAAFLFKKSWNA</sequence>
<reference evidence="2" key="2">
    <citation type="submission" date="2018-05" db="EMBL/GenBank/DDBJ databases">
        <title>OgluRS3 (Oryza glumaepatula Reference Sequence Version 3).</title>
        <authorList>
            <person name="Zhang J."/>
            <person name="Kudrna D."/>
            <person name="Lee S."/>
            <person name="Talag J."/>
            <person name="Welchert J."/>
            <person name="Wing R.A."/>
        </authorList>
    </citation>
    <scope>NUCLEOTIDE SEQUENCE [LARGE SCALE GENOMIC DNA]</scope>
</reference>
<dbReference type="HOGENOM" id="CLU_162273_0_0_1"/>